<feature type="domain" description="DTW" evidence="6">
    <location>
        <begin position="2"/>
        <end position="189"/>
    </location>
</feature>
<name>A0A9W4QYW9_9GAMM</name>
<dbReference type="EMBL" id="CAMAPD010000035">
    <property type="protein sequence ID" value="CAH9068251.1"/>
    <property type="molecule type" value="Genomic_DNA"/>
</dbReference>
<evidence type="ECO:0000256" key="1">
    <source>
        <dbReference type="ARBA" id="ARBA00012386"/>
    </source>
</evidence>
<evidence type="ECO:0000256" key="5">
    <source>
        <dbReference type="ARBA" id="ARBA00034489"/>
    </source>
</evidence>
<dbReference type="EC" id="2.5.1.25" evidence="1"/>
<evidence type="ECO:0000256" key="3">
    <source>
        <dbReference type="ARBA" id="ARBA00022691"/>
    </source>
</evidence>
<dbReference type="GO" id="GO:0008033">
    <property type="term" value="P:tRNA processing"/>
    <property type="evidence" value="ECO:0007669"/>
    <property type="project" value="UniProtKB-KW"/>
</dbReference>
<proteinExistence type="inferred from homology"/>
<evidence type="ECO:0000259" key="6">
    <source>
        <dbReference type="SMART" id="SM01144"/>
    </source>
</evidence>
<dbReference type="RefSeq" id="WP_261595397.1">
    <property type="nucleotide sequence ID" value="NZ_CAMAPC010000007.1"/>
</dbReference>
<dbReference type="GO" id="GO:0016432">
    <property type="term" value="F:tRNA-uridine aminocarboxypropyltransferase activity"/>
    <property type="evidence" value="ECO:0007669"/>
    <property type="project" value="UniProtKB-EC"/>
</dbReference>
<evidence type="ECO:0000256" key="4">
    <source>
        <dbReference type="ARBA" id="ARBA00022694"/>
    </source>
</evidence>
<dbReference type="PANTHER" id="PTHR21392">
    <property type="entry name" value="TRNA-URIDINE AMINOCARBOXYPROPYLTRANSFERASE 2"/>
    <property type="match status" value="1"/>
</dbReference>
<keyword evidence="3" id="KW-0949">S-adenosyl-L-methionine</keyword>
<protein>
    <recommendedName>
        <fullName evidence="1">tRNA-uridine aminocarboxypropyltransferase</fullName>
        <ecNumber evidence="1">2.5.1.25</ecNumber>
    </recommendedName>
</protein>
<keyword evidence="9" id="KW-1185">Reference proteome</keyword>
<dbReference type="Pfam" id="PF03942">
    <property type="entry name" value="DTW"/>
    <property type="match status" value="1"/>
</dbReference>
<evidence type="ECO:0000256" key="2">
    <source>
        <dbReference type="ARBA" id="ARBA00022679"/>
    </source>
</evidence>
<dbReference type="AlphaFoldDB" id="A0A9W4QYW9"/>
<accession>A0A9W4QYW9</accession>
<dbReference type="InterPro" id="IPR005636">
    <property type="entry name" value="DTW"/>
</dbReference>
<organism evidence="7 9">
    <name type="scientific">Pseudoalteromonas holothuriae</name>
    <dbReference type="NCBI Taxonomy" id="2963714"/>
    <lineage>
        <taxon>Bacteria</taxon>
        <taxon>Pseudomonadati</taxon>
        <taxon>Pseudomonadota</taxon>
        <taxon>Gammaproteobacteria</taxon>
        <taxon>Alteromonadales</taxon>
        <taxon>Pseudoalteromonadaceae</taxon>
        <taxon>Pseudoalteromonas</taxon>
    </lineage>
</organism>
<keyword evidence="4" id="KW-0819">tRNA processing</keyword>
<dbReference type="EMBL" id="CAMAPC010000007">
    <property type="protein sequence ID" value="CAH9058947.1"/>
    <property type="molecule type" value="Genomic_DNA"/>
</dbReference>
<evidence type="ECO:0000313" key="7">
    <source>
        <dbReference type="EMBL" id="CAH9058947.1"/>
    </source>
</evidence>
<evidence type="ECO:0000313" key="9">
    <source>
        <dbReference type="Proteomes" id="UP001152467"/>
    </source>
</evidence>
<dbReference type="Proteomes" id="UP001152485">
    <property type="component" value="Unassembled WGS sequence"/>
</dbReference>
<dbReference type="Proteomes" id="UP001152467">
    <property type="component" value="Unassembled WGS sequence"/>
</dbReference>
<reference evidence="7 10" key="1">
    <citation type="submission" date="2022-07" db="EMBL/GenBank/DDBJ databases">
        <authorList>
            <person name="Criscuolo A."/>
        </authorList>
    </citation>
    <scope>NUCLEOTIDE SEQUENCE</scope>
    <source>
        <strain evidence="10">CIP 111951</strain>
        <strain evidence="7">CIP111854</strain>
        <strain evidence="8">CIP111951</strain>
    </source>
</reference>
<keyword evidence="2" id="KW-0808">Transferase</keyword>
<evidence type="ECO:0000313" key="8">
    <source>
        <dbReference type="EMBL" id="CAH9068251.1"/>
    </source>
</evidence>
<gene>
    <name evidence="7" type="ORF">PSECIP111854_02305</name>
    <name evidence="8" type="ORF">PSECIP111951_04085</name>
</gene>
<dbReference type="PANTHER" id="PTHR21392:SF0">
    <property type="entry name" value="TRNA-URIDINE AMINOCARBOXYPROPYLTRANSFERASE 2"/>
    <property type="match status" value="1"/>
</dbReference>
<comment type="caution">
    <text evidence="7">The sequence shown here is derived from an EMBL/GenBank/DDBJ whole genome shotgun (WGS) entry which is preliminary data.</text>
</comment>
<evidence type="ECO:0000313" key="10">
    <source>
        <dbReference type="Proteomes" id="UP001152485"/>
    </source>
</evidence>
<dbReference type="SMART" id="SM01144">
    <property type="entry name" value="DTW"/>
    <property type="match status" value="1"/>
</dbReference>
<dbReference type="InterPro" id="IPR039262">
    <property type="entry name" value="DTWD2/TAPT"/>
</dbReference>
<sequence>MKRNCCTKCHYPETTCVCHYVTPSLSNKTKIVVLQYPDEVSLAKNTVRLLKLQLTNICVFTGESSDDFTQVQKITQNQRCALLYPNEQAITVQQLSEQHAPIDVLIVIDGTWKKTHKIFALNPWLNKLPKVTFSQIPKNQYRIRKAEQAHSLSTLEAVSLFLNEYEQIDQQPLLNLLNGMVMQQTKLMPEHVKSRYKL</sequence>
<comment type="similarity">
    <text evidence="5">Belongs to the TDD superfamily. DTWD2 family.</text>
</comment>